<dbReference type="Pfam" id="PF08281">
    <property type="entry name" value="Sigma70_r4_2"/>
    <property type="match status" value="1"/>
</dbReference>
<keyword evidence="3" id="KW-1185">Reference proteome</keyword>
<dbReference type="InterPro" id="IPR013249">
    <property type="entry name" value="RNA_pol_sigma70_r4_t2"/>
</dbReference>
<proteinExistence type="predicted"/>
<accession>A0ABR6WPZ1</accession>
<name>A0ABR6WPZ1_9FIRM</name>
<evidence type="ECO:0000313" key="2">
    <source>
        <dbReference type="EMBL" id="MBC3798487.1"/>
    </source>
</evidence>
<evidence type="ECO:0000313" key="3">
    <source>
        <dbReference type="Proteomes" id="UP000653358"/>
    </source>
</evidence>
<comment type="caution">
    <text evidence="2">The sequence shown here is derived from an EMBL/GenBank/DDBJ whole genome shotgun (WGS) entry which is preliminary data.</text>
</comment>
<evidence type="ECO:0000259" key="1">
    <source>
        <dbReference type="Pfam" id="PF08281"/>
    </source>
</evidence>
<gene>
    <name evidence="2" type="ORF">GH807_15750</name>
</gene>
<dbReference type="InterPro" id="IPR036388">
    <property type="entry name" value="WH-like_DNA-bd_sf"/>
</dbReference>
<organism evidence="2 3">
    <name type="scientific">Acetobacterium tundrae</name>
    <dbReference type="NCBI Taxonomy" id="132932"/>
    <lineage>
        <taxon>Bacteria</taxon>
        <taxon>Bacillati</taxon>
        <taxon>Bacillota</taxon>
        <taxon>Clostridia</taxon>
        <taxon>Eubacteriales</taxon>
        <taxon>Eubacteriaceae</taxon>
        <taxon>Acetobacterium</taxon>
    </lineage>
</organism>
<dbReference type="Gene3D" id="1.10.10.10">
    <property type="entry name" value="Winged helix-like DNA-binding domain superfamily/Winged helix DNA-binding domain"/>
    <property type="match status" value="1"/>
</dbReference>
<dbReference type="RefSeq" id="WP_186843870.1">
    <property type="nucleotide sequence ID" value="NZ_RXYB01000010.1"/>
</dbReference>
<dbReference type="InterPro" id="IPR013324">
    <property type="entry name" value="RNA_pol_sigma_r3/r4-like"/>
</dbReference>
<dbReference type="Proteomes" id="UP000653358">
    <property type="component" value="Unassembled WGS sequence"/>
</dbReference>
<dbReference type="EMBL" id="WJBB01000030">
    <property type="protein sequence ID" value="MBC3798487.1"/>
    <property type="molecule type" value="Genomic_DNA"/>
</dbReference>
<sequence>MQVRNFFEKYMDNKIAIIFIDREIKLLREQIDPSYTQQLSLTPVVHGGGSSTERTAIRHLEDKEIVQLEKKRKLAEADIEVVDRLMPMMSPELKSIIEDRYFRKMTWREIADKMELDERTVQKKIEVTLDQLDMISTHERACG</sequence>
<reference evidence="2 3" key="1">
    <citation type="journal article" date="2020" name="mSystems">
        <title>Defining Genomic and Predicted Metabolic Features of the Acetobacterium Genus.</title>
        <authorList>
            <person name="Ross D.E."/>
            <person name="Marshall C.W."/>
            <person name="Gulliver D."/>
            <person name="May H.D."/>
            <person name="Norman R.S."/>
        </authorList>
    </citation>
    <scope>NUCLEOTIDE SEQUENCE [LARGE SCALE GENOMIC DNA]</scope>
    <source>
        <strain evidence="2 3">DSM 9173</strain>
    </source>
</reference>
<feature type="domain" description="RNA polymerase sigma factor 70 region 4 type 2" evidence="1">
    <location>
        <begin position="81"/>
        <end position="125"/>
    </location>
</feature>
<dbReference type="SUPFAM" id="SSF88659">
    <property type="entry name" value="Sigma3 and sigma4 domains of RNA polymerase sigma factors"/>
    <property type="match status" value="1"/>
</dbReference>
<protein>
    <recommendedName>
        <fullName evidence="1">RNA polymerase sigma factor 70 region 4 type 2 domain-containing protein</fullName>
    </recommendedName>
</protein>